<gene>
    <name evidence="1" type="ORF">OMP40_27255</name>
</gene>
<comment type="caution">
    <text evidence="1">The sequence shown here is derived from an EMBL/GenBank/DDBJ whole genome shotgun (WGS) entry which is preliminary data.</text>
</comment>
<name>A0A9X4KY46_9BACL</name>
<dbReference type="SUPFAM" id="SSF53383">
    <property type="entry name" value="PLP-dependent transferases"/>
    <property type="match status" value="1"/>
</dbReference>
<accession>A0A9X4KY46</accession>
<organism evidence="1 2">
    <name type="scientific">Cohnella rhizosphaerae</name>
    <dbReference type="NCBI Taxonomy" id="1457232"/>
    <lineage>
        <taxon>Bacteria</taxon>
        <taxon>Bacillati</taxon>
        <taxon>Bacillota</taxon>
        <taxon>Bacilli</taxon>
        <taxon>Bacillales</taxon>
        <taxon>Paenibacillaceae</taxon>
        <taxon>Cohnella</taxon>
    </lineage>
</organism>
<keyword evidence="2" id="KW-1185">Reference proteome</keyword>
<dbReference type="EMBL" id="JAPDIA010000008">
    <property type="protein sequence ID" value="MDG0812618.1"/>
    <property type="molecule type" value="Genomic_DNA"/>
</dbReference>
<proteinExistence type="predicted"/>
<protein>
    <recommendedName>
        <fullName evidence="3">PLP-dependent transferase</fullName>
    </recommendedName>
</protein>
<sequence length="526" mass="58729">MSSGVPYSETALDPNAWDWRRIADNQPLDASAAGTLARIGDADRRSDAEELHWLLKGIRRELAYFNDIYPDAPFERELAAAFARQVDTLDSRASSFIERPAKSTWDDYLTLKYEIRKLYKQLGGIVSGSDWQTPGKQSHSGRQTLTDEAGFAQTEEGTYQRCYGSEAVKAYEDAALRAFYGMPDGLLSRSSLFLTTSGMKALELAIAAFRTFSERRLPCIIQSGFYGEGVELAKTLLEDVRVAAPDEIYGILESSQKIGCLIVDPGQCWPVRPPVDLDRLFDCLRRHQPCGNERLFVVVDRTLTSISNRMFQRYANELPSHIVLVSVESGIKYLQYGFDLANVGYLVACGQAMLEASHRARWVELLSILDAGASPLHVRQLPAPDFSTIEARLGRLNRNAHWMNAYLRYLQKQGRIKDYFLSVNASDAFTLEGEHWIGTVFYIRLHGELSEKAYQARIDACASAAPTGMHLISGGSFGFDSLRLNAVHGDTPEENALRLSAGRAPLDQLMATMRVLDELLFHSCQA</sequence>
<dbReference type="RefSeq" id="WP_277536011.1">
    <property type="nucleotide sequence ID" value="NZ_JAPDIA010000008.1"/>
</dbReference>
<dbReference type="Proteomes" id="UP001153404">
    <property type="component" value="Unassembled WGS sequence"/>
</dbReference>
<dbReference type="AlphaFoldDB" id="A0A9X4KY46"/>
<reference evidence="1" key="1">
    <citation type="submission" date="2022-10" db="EMBL/GenBank/DDBJ databases">
        <title>Comparative genomic analysis of Cohnella hashimotonis sp. nov., isolated from the International Space Station.</title>
        <authorList>
            <person name="Simpson A."/>
            <person name="Venkateswaran K."/>
        </authorList>
    </citation>
    <scope>NUCLEOTIDE SEQUENCE</scope>
    <source>
        <strain evidence="1">DSM 28161</strain>
    </source>
</reference>
<dbReference type="InterPro" id="IPR015424">
    <property type="entry name" value="PyrdxlP-dep_Trfase"/>
</dbReference>
<evidence type="ECO:0000313" key="1">
    <source>
        <dbReference type="EMBL" id="MDG0812618.1"/>
    </source>
</evidence>
<evidence type="ECO:0008006" key="3">
    <source>
        <dbReference type="Google" id="ProtNLM"/>
    </source>
</evidence>
<evidence type="ECO:0000313" key="2">
    <source>
        <dbReference type="Proteomes" id="UP001153404"/>
    </source>
</evidence>